<dbReference type="AlphaFoldDB" id="A0A7R9PJ76"/>
<dbReference type="EMBL" id="OE839808">
    <property type="protein sequence ID" value="CAD7588660.1"/>
    <property type="molecule type" value="Genomic_DNA"/>
</dbReference>
<protein>
    <submittedName>
        <fullName evidence="1">Uncharacterized protein</fullName>
    </submittedName>
</protein>
<gene>
    <name evidence="1" type="ORF">TGEB3V08_LOCUS2700</name>
</gene>
<proteinExistence type="predicted"/>
<accession>A0A7R9PJ76</accession>
<name>A0A7R9PJ76_TIMGE</name>
<reference evidence="1" key="1">
    <citation type="submission" date="2020-11" db="EMBL/GenBank/DDBJ databases">
        <authorList>
            <person name="Tran Van P."/>
        </authorList>
    </citation>
    <scope>NUCLEOTIDE SEQUENCE</scope>
</reference>
<organism evidence="1">
    <name type="scientific">Timema genevievae</name>
    <name type="common">Walking stick</name>
    <dbReference type="NCBI Taxonomy" id="629358"/>
    <lineage>
        <taxon>Eukaryota</taxon>
        <taxon>Metazoa</taxon>
        <taxon>Ecdysozoa</taxon>
        <taxon>Arthropoda</taxon>
        <taxon>Hexapoda</taxon>
        <taxon>Insecta</taxon>
        <taxon>Pterygota</taxon>
        <taxon>Neoptera</taxon>
        <taxon>Polyneoptera</taxon>
        <taxon>Phasmatodea</taxon>
        <taxon>Timematodea</taxon>
        <taxon>Timematoidea</taxon>
        <taxon>Timematidae</taxon>
        <taxon>Timema</taxon>
    </lineage>
</organism>
<evidence type="ECO:0000313" key="1">
    <source>
        <dbReference type="EMBL" id="CAD7588660.1"/>
    </source>
</evidence>
<sequence>MSRNLFRDCEVVQCIVVLGRTRQVSRRSGFLGGGSHFLYGILPKLKGRPEPNVSGFLSQAEGWGESCRCGCRRNADGAWIEREDLECPFLNHLGRGQDGRRPLLNHLGRERERYHGALSV</sequence>